<dbReference type="GO" id="GO:0005524">
    <property type="term" value="F:ATP binding"/>
    <property type="evidence" value="ECO:0007669"/>
    <property type="project" value="InterPro"/>
</dbReference>
<dbReference type="Proteomes" id="UP000247810">
    <property type="component" value="Unassembled WGS sequence"/>
</dbReference>
<evidence type="ECO:0000259" key="2">
    <source>
        <dbReference type="PROSITE" id="PS50011"/>
    </source>
</evidence>
<dbReference type="Pfam" id="PF00069">
    <property type="entry name" value="Pkinase"/>
    <property type="match status" value="1"/>
</dbReference>
<dbReference type="OrthoDB" id="6133115at2759"/>
<feature type="region of interest" description="Disordered" evidence="1">
    <location>
        <begin position="463"/>
        <end position="486"/>
    </location>
</feature>
<evidence type="ECO:0000256" key="1">
    <source>
        <dbReference type="SAM" id="MobiDB-lite"/>
    </source>
</evidence>
<feature type="region of interest" description="Disordered" evidence="1">
    <location>
        <begin position="62"/>
        <end position="87"/>
    </location>
</feature>
<accession>A0A319CXG4</accession>
<dbReference type="PANTHER" id="PTHR35391">
    <property type="entry name" value="C2H2-TYPE DOMAIN-CONTAINING PROTEIN-RELATED"/>
    <property type="match status" value="1"/>
</dbReference>
<gene>
    <name evidence="3" type="ORF">BO71DRAFT_422682</name>
</gene>
<keyword evidence="4" id="KW-1185">Reference proteome</keyword>
<feature type="region of interest" description="Disordered" evidence="1">
    <location>
        <begin position="408"/>
        <end position="437"/>
    </location>
</feature>
<dbReference type="InterPro" id="IPR058925">
    <property type="entry name" value="zf-C2H2_AcuF"/>
</dbReference>
<dbReference type="PANTHER" id="PTHR35391:SF5">
    <property type="entry name" value="DUF6590 DOMAIN-CONTAINING PROTEIN"/>
    <property type="match status" value="1"/>
</dbReference>
<feature type="compositionally biased region" description="Basic and acidic residues" evidence="1">
    <location>
        <begin position="416"/>
        <end position="426"/>
    </location>
</feature>
<keyword evidence="3" id="KW-0808">Transferase</keyword>
<dbReference type="InterPro" id="IPR011009">
    <property type="entry name" value="Kinase-like_dom_sf"/>
</dbReference>
<dbReference type="Pfam" id="PF26082">
    <property type="entry name" value="zf-C2H2_AcuF"/>
    <property type="match status" value="1"/>
</dbReference>
<dbReference type="AlphaFoldDB" id="A0A319CXG4"/>
<dbReference type="Gene3D" id="1.10.510.10">
    <property type="entry name" value="Transferase(Phosphotransferase) domain 1"/>
    <property type="match status" value="1"/>
</dbReference>
<protein>
    <submittedName>
        <fullName evidence="3">Kinase-like protein</fullName>
    </submittedName>
</protein>
<name>A0A319CXG4_9EURO</name>
<reference evidence="3 4" key="1">
    <citation type="submission" date="2018-02" db="EMBL/GenBank/DDBJ databases">
        <title>The genomes of Aspergillus section Nigri reveals drivers in fungal speciation.</title>
        <authorList>
            <consortium name="DOE Joint Genome Institute"/>
            <person name="Vesth T.C."/>
            <person name="Nybo J."/>
            <person name="Theobald S."/>
            <person name="Brandl J."/>
            <person name="Frisvad J.C."/>
            <person name="Nielsen K.F."/>
            <person name="Lyhne E.K."/>
            <person name="Kogle M.E."/>
            <person name="Kuo A."/>
            <person name="Riley R."/>
            <person name="Clum A."/>
            <person name="Nolan M."/>
            <person name="Lipzen A."/>
            <person name="Salamov A."/>
            <person name="Henrissat B."/>
            <person name="Wiebenga A."/>
            <person name="De vries R.P."/>
            <person name="Grigoriev I.V."/>
            <person name="Mortensen U.H."/>
            <person name="Andersen M.R."/>
            <person name="Baker S.E."/>
        </authorList>
    </citation>
    <scope>NUCLEOTIDE SEQUENCE [LARGE SCALE GENOMIC DNA]</scope>
    <source>
        <strain evidence="3 4">CBS 707.79</strain>
    </source>
</reference>
<organism evidence="3 4">
    <name type="scientific">Aspergillus ellipticus CBS 707.79</name>
    <dbReference type="NCBI Taxonomy" id="1448320"/>
    <lineage>
        <taxon>Eukaryota</taxon>
        <taxon>Fungi</taxon>
        <taxon>Dikarya</taxon>
        <taxon>Ascomycota</taxon>
        <taxon>Pezizomycotina</taxon>
        <taxon>Eurotiomycetes</taxon>
        <taxon>Eurotiomycetidae</taxon>
        <taxon>Eurotiales</taxon>
        <taxon>Aspergillaceae</taxon>
        <taxon>Aspergillus</taxon>
        <taxon>Aspergillus subgen. Circumdati</taxon>
    </lineage>
</organism>
<dbReference type="STRING" id="1448320.A0A319CXG4"/>
<evidence type="ECO:0000313" key="3">
    <source>
        <dbReference type="EMBL" id="PYH89886.1"/>
    </source>
</evidence>
<dbReference type="VEuPathDB" id="FungiDB:BO71DRAFT_422682"/>
<dbReference type="InterPro" id="IPR000719">
    <property type="entry name" value="Prot_kinase_dom"/>
</dbReference>
<proteinExistence type="predicted"/>
<dbReference type="SUPFAM" id="SSF56112">
    <property type="entry name" value="Protein kinase-like (PK-like)"/>
    <property type="match status" value="1"/>
</dbReference>
<feature type="compositionally biased region" description="Acidic residues" evidence="1">
    <location>
        <begin position="74"/>
        <end position="84"/>
    </location>
</feature>
<dbReference type="PROSITE" id="PS50011">
    <property type="entry name" value="PROTEIN_KINASE_DOM"/>
    <property type="match status" value="1"/>
</dbReference>
<dbReference type="GO" id="GO:0004672">
    <property type="term" value="F:protein kinase activity"/>
    <property type="evidence" value="ECO:0007669"/>
    <property type="project" value="InterPro"/>
</dbReference>
<dbReference type="EMBL" id="KZ826007">
    <property type="protein sequence ID" value="PYH89886.1"/>
    <property type="molecule type" value="Genomic_DNA"/>
</dbReference>
<feature type="domain" description="Protein kinase" evidence="2">
    <location>
        <begin position="499"/>
        <end position="735"/>
    </location>
</feature>
<sequence length="744" mass="83935">MAFVDPEPGESLARIGKRVSGQFVRVNGLLDASGDYAIPFGHERERFHLLGDSNIATLFEATQEGESDGSTMESDSEDESEEDFSSYQTEPLAKAYLKNITSIVDRLYHLSFKVRNPAMRIGLSKALKYVEVDEETQVNLIDVYASFDVSHVAELFHSFDHQTLERLHGDYLVQRLARANTRRRQQFRYWCNRKFKYERHCEAEGTLGTAQNMERQLGAGPLMAEGPQYTPTQPSTATWLDVDKINLTDDTSIISTRTVLRVANEKGGDHVSVPAIPAIDPNAKEFECPYCLMICPFKTLGKDAWETHIFRDLRPYVCTFEDCKEPDQQYDTLEDWISHEATQHGAIADSQACFQEYTWDCPVCLISKASPVHIACHLRRIACFSLPRPSDTSDDTTIDSGLSAKAETVTISSERSSNETLHKEAWPDTAPPVQDNGNIDKIESAVEQRSSQTQQFNAERIMEETGGEPTQPSPEKHSETQSYHTAPEERLGSILGGRLKLLKVLHYRHSVVIYSGVDIHTDVEYVVKALEKIGIDSQQLQRRQQEVRLHHLASQHPNVISLLHIVDLDDCLYLVMELCPEGDLFSSITEKGNFVGNDLLAKRAFLQILDAVQFCHSVGVYHCFLRPENVLVADQGLTVKLCDFSYATTDKRLFGDIWSLGILLINLTCGRNPWRTTLLEDPTFKVYLKDPFSLKTILPLTDEIICVLSRIFELNPTKRITIPELRKLIEECPSFTHAVKGAGS</sequence>
<evidence type="ECO:0000313" key="4">
    <source>
        <dbReference type="Proteomes" id="UP000247810"/>
    </source>
</evidence>
<keyword evidence="3" id="KW-0418">Kinase</keyword>